<reference evidence="2 3" key="1">
    <citation type="submission" date="2017-10" db="EMBL/GenBank/DDBJ databases">
        <title>The draft genome sequence of Lewinella nigricans NBRC 102662.</title>
        <authorList>
            <person name="Wang K."/>
        </authorList>
    </citation>
    <scope>NUCLEOTIDE SEQUENCE [LARGE SCALE GENOMIC DNA]</scope>
    <source>
        <strain evidence="2 3">NBRC 102662</strain>
    </source>
</reference>
<dbReference type="AlphaFoldDB" id="A0A2D0N3F6"/>
<evidence type="ECO:0000259" key="1">
    <source>
        <dbReference type="Pfam" id="PF12969"/>
    </source>
</evidence>
<evidence type="ECO:0000313" key="2">
    <source>
        <dbReference type="EMBL" id="PHN03035.1"/>
    </source>
</evidence>
<dbReference type="Gene3D" id="2.60.120.1130">
    <property type="match status" value="1"/>
</dbReference>
<dbReference type="Proteomes" id="UP000223913">
    <property type="component" value="Unassembled WGS sequence"/>
</dbReference>
<dbReference type="Pfam" id="PF12969">
    <property type="entry name" value="DUF3857"/>
    <property type="match status" value="1"/>
</dbReference>
<sequence>MKFFYTLFFIFSICQIPVAQSYKMEWGTIPPVDRIMEVYAEDPEAGAVILGEIGQFFFRNESKEHDYQLNVHKRIKLLDKKPVAELASVSIPYYHFNDSEWIISIDAQTITPDGRVHSLSRKDFYFEKRDAHWTHVNFTFPQLQEGAILEYRYSLRSNNVVQPRTWYFQHSIPTRFSQLSLHNSSYLSFATLFEGAEYMELKEKTKNEIHLVSGKTRFLFSDQFYLMENAPAIREEAYMTTIDDYRVRLRLQLSEIIQPGDFPKAFLPTWEQAAHDLIDSPFFGGLYLAKKSYRKLNRILLNNLDLATDPERRMRQIYQFLVTRIHWNGLNGVQPERELYDAFQTGKASTAELNFMLLALLHAQNIVAHPVLTSTRQHGRMTQQYPLMDQFNYVMVLVSIGGRTWLLDPTDPLRPPGMPGLQTLNKKAWVVNPEWPQWINLEVPPCRDRYTVELQLDASGALHGRMQARYSSYSALLERKLHRQAPKGHYWSQRLQRLHPEAMLDSVQFLNATDLDAAFEQQLSFYIPDAGQSFGNFLYLPLVVYANFSENPFKQKNRNFPVDFPYPFEEEWQITLDLPPNYEVVELPKSTNYSLPDHQGEITYECKQEGKKILLDCRFTMRSDFIEPALYPHLKQLFSHYLQQVHAKVVLKKNQ</sequence>
<dbReference type="InterPro" id="IPR024618">
    <property type="entry name" value="DUF3857"/>
</dbReference>
<dbReference type="EMBL" id="PDUD01000034">
    <property type="protein sequence ID" value="PHN03035.1"/>
    <property type="molecule type" value="Genomic_DNA"/>
</dbReference>
<comment type="caution">
    <text evidence="2">The sequence shown here is derived from an EMBL/GenBank/DDBJ whole genome shotgun (WGS) entry which is preliminary data.</text>
</comment>
<organism evidence="2 3">
    <name type="scientific">Flavilitoribacter nigricans (strain ATCC 23147 / DSM 23189 / NBRC 102662 / NCIMB 1420 / SS-2)</name>
    <name type="common">Lewinella nigricans</name>
    <dbReference type="NCBI Taxonomy" id="1122177"/>
    <lineage>
        <taxon>Bacteria</taxon>
        <taxon>Pseudomonadati</taxon>
        <taxon>Bacteroidota</taxon>
        <taxon>Saprospiria</taxon>
        <taxon>Saprospirales</taxon>
        <taxon>Lewinellaceae</taxon>
        <taxon>Flavilitoribacter</taxon>
    </lineage>
</organism>
<proteinExistence type="predicted"/>
<dbReference type="OrthoDB" id="98874at2"/>
<evidence type="ECO:0000313" key="3">
    <source>
        <dbReference type="Proteomes" id="UP000223913"/>
    </source>
</evidence>
<accession>A0A2D0N3F6</accession>
<keyword evidence="3" id="KW-1185">Reference proteome</keyword>
<name>A0A2D0N3F6_FLAN2</name>
<feature type="domain" description="DUF3857" evidence="1">
    <location>
        <begin position="67"/>
        <end position="185"/>
    </location>
</feature>
<protein>
    <recommendedName>
        <fullName evidence="1">DUF3857 domain-containing protein</fullName>
    </recommendedName>
</protein>
<dbReference type="Gene3D" id="2.60.40.3140">
    <property type="match status" value="1"/>
</dbReference>
<dbReference type="Gene3D" id="3.10.620.30">
    <property type="match status" value="1"/>
</dbReference>
<gene>
    <name evidence="2" type="ORF">CRP01_28540</name>
</gene>